<keyword evidence="11" id="KW-1185">Reference proteome</keyword>
<dbReference type="InterPro" id="IPR012133">
    <property type="entry name" value="Alpha-hydoxy_acid_DH_FMN"/>
</dbReference>
<dbReference type="EC" id="1.1.3.15" evidence="2"/>
<comment type="cofactor">
    <cofactor evidence="1">
        <name>FMN</name>
        <dbReference type="ChEBI" id="CHEBI:58210"/>
    </cofactor>
</comment>
<dbReference type="Pfam" id="PF01070">
    <property type="entry name" value="FMN_dh"/>
    <property type="match status" value="1"/>
</dbReference>
<feature type="binding site" evidence="8">
    <location>
        <position position="134"/>
    </location>
    <ligand>
        <name>FMN</name>
        <dbReference type="ChEBI" id="CHEBI:58210"/>
    </ligand>
</feature>
<dbReference type="InterPro" id="IPR037396">
    <property type="entry name" value="FMN_HAD"/>
</dbReference>
<feature type="binding site" evidence="8">
    <location>
        <begin position="319"/>
        <end position="320"/>
    </location>
    <ligand>
        <name>FMN</name>
        <dbReference type="ChEBI" id="CHEBI:58210"/>
    </ligand>
</feature>
<evidence type="ECO:0000256" key="1">
    <source>
        <dbReference type="ARBA" id="ARBA00001917"/>
    </source>
</evidence>
<dbReference type="STRING" id="34508.A0A4U5MC14"/>
<dbReference type="GO" id="GO:0001561">
    <property type="term" value="P:fatty acid alpha-oxidation"/>
    <property type="evidence" value="ECO:0007669"/>
    <property type="project" value="TreeGrafter"/>
</dbReference>
<dbReference type="CDD" id="cd02809">
    <property type="entry name" value="alpha_hydroxyacid_oxid_FMN"/>
    <property type="match status" value="1"/>
</dbReference>
<evidence type="ECO:0000256" key="3">
    <source>
        <dbReference type="ARBA" id="ARBA00023002"/>
    </source>
</evidence>
<dbReference type="Gene3D" id="3.20.20.70">
    <property type="entry name" value="Aldolase class I"/>
    <property type="match status" value="1"/>
</dbReference>
<evidence type="ECO:0000256" key="2">
    <source>
        <dbReference type="ARBA" id="ARBA00013087"/>
    </source>
</evidence>
<dbReference type="PIRSF" id="PIRSF000138">
    <property type="entry name" value="Al-hdrx_acd_dh"/>
    <property type="match status" value="1"/>
</dbReference>
<feature type="binding site" evidence="8">
    <location>
        <begin position="296"/>
        <end position="300"/>
    </location>
    <ligand>
        <name>FMN</name>
        <dbReference type="ChEBI" id="CHEBI:58210"/>
    </ligand>
</feature>
<evidence type="ECO:0000256" key="7">
    <source>
        <dbReference type="PIRSR" id="PIRSR000138-1"/>
    </source>
</evidence>
<feature type="binding site" evidence="8">
    <location>
        <position position="268"/>
    </location>
    <ligand>
        <name>glyoxylate</name>
        <dbReference type="ChEBI" id="CHEBI:36655"/>
    </ligand>
</feature>
<proteinExistence type="inferred from homology"/>
<accession>A0A4U5MC14</accession>
<dbReference type="InterPro" id="IPR013785">
    <property type="entry name" value="Aldolase_TIM"/>
</dbReference>
<evidence type="ECO:0000313" key="10">
    <source>
        <dbReference type="EMBL" id="TKR66650.1"/>
    </source>
</evidence>
<evidence type="ECO:0000259" key="9">
    <source>
        <dbReference type="PROSITE" id="PS51349"/>
    </source>
</evidence>
<feature type="binding site" evidence="8">
    <location>
        <position position="171"/>
    </location>
    <ligand>
        <name>glyoxylate</name>
        <dbReference type="ChEBI" id="CHEBI:36655"/>
    </ligand>
</feature>
<evidence type="ECO:0000313" key="11">
    <source>
        <dbReference type="Proteomes" id="UP000298663"/>
    </source>
</evidence>
<evidence type="ECO:0000256" key="6">
    <source>
        <dbReference type="ARBA" id="ARBA00029327"/>
    </source>
</evidence>
<reference evidence="10 11" key="2">
    <citation type="journal article" date="2019" name="G3 (Bethesda)">
        <title>Hybrid Assembly of the Genome of the Entomopathogenic Nematode Steinernema carpocapsae Identifies the X-Chromosome.</title>
        <authorList>
            <person name="Serra L."/>
            <person name="Macchietto M."/>
            <person name="Macias-Munoz A."/>
            <person name="McGill C.J."/>
            <person name="Rodriguez I.M."/>
            <person name="Rodriguez B."/>
            <person name="Murad R."/>
            <person name="Mortazavi A."/>
        </authorList>
    </citation>
    <scope>NUCLEOTIDE SEQUENCE [LARGE SCALE GENOMIC DNA]</scope>
    <source>
        <strain evidence="10 11">ALL</strain>
    </source>
</reference>
<feature type="active site" description="Proton acceptor" evidence="7">
    <location>
        <position position="265"/>
    </location>
</feature>
<feature type="binding site" evidence="8">
    <location>
        <position position="26"/>
    </location>
    <ligand>
        <name>glyoxylate</name>
        <dbReference type="ChEBI" id="CHEBI:36655"/>
    </ligand>
</feature>
<feature type="binding site" evidence="8">
    <location>
        <position position="136"/>
    </location>
    <ligand>
        <name>glyoxylate</name>
        <dbReference type="ChEBI" id="CHEBI:36655"/>
    </ligand>
</feature>
<evidence type="ECO:0000256" key="5">
    <source>
        <dbReference type="ARBA" id="ARBA00029325"/>
    </source>
</evidence>
<dbReference type="GO" id="GO:0010181">
    <property type="term" value="F:FMN binding"/>
    <property type="evidence" value="ECO:0007669"/>
    <property type="project" value="InterPro"/>
</dbReference>
<sequence length="377" mass="41855">MFSSLLCIDDVEKKALPMLPKQVRDYYQGGAEEEATLRRNISAFRKFLIRPHCLRDVSHITTKQVFMMGNTEFTVPCPIGIAPSAFHRMAHDDGEKATVKAASRAKTIMILSSLSTTSIEDVATAANGATLWFQLYVYRDKKVTTRLIERAEQAGYKAIVLTVDAPIFGRRREDQRNAFQLPAHLQMANFLELEAKLTQMPDVTTGTSGLWQYAKNLFDESIDWEDLKWLCKASPLPIVVKGVMRGEDALMAIHCGASGILVSNHGGRQLDFAPSTVEVLPEIVKAVDDQVPVFMDGGIRTGNDVFKAMALGAKMVFVGRPALWGLTIGGAEGVNHVMDTLKTELEYTMKLSGFTSIPEIQKSKDLLVKKDYFKSKM</sequence>
<comment type="catalytic activity">
    <reaction evidence="5">
        <text>a (2S)-2-hydroxycarboxylate + O2 = a 2-oxocarboxylate + H2O2</text>
        <dbReference type="Rhea" id="RHEA:16789"/>
        <dbReference type="ChEBI" id="CHEBI:15379"/>
        <dbReference type="ChEBI" id="CHEBI:16240"/>
        <dbReference type="ChEBI" id="CHEBI:35179"/>
        <dbReference type="ChEBI" id="CHEBI:58123"/>
        <dbReference type="EC" id="1.1.3.15"/>
    </reaction>
    <physiologicalReaction direction="left-to-right" evidence="5">
        <dbReference type="Rhea" id="RHEA:16790"/>
    </physiologicalReaction>
</comment>
<keyword evidence="8" id="KW-0288">FMN</keyword>
<evidence type="ECO:0000256" key="8">
    <source>
        <dbReference type="PIRSR" id="PIRSR000138-2"/>
    </source>
</evidence>
<protein>
    <recommendedName>
        <fullName evidence="2">(S)-2-hydroxy-acid oxidase</fullName>
        <ecNumber evidence="2">1.1.3.15</ecNumber>
    </recommendedName>
</protein>
<organism evidence="10 11">
    <name type="scientific">Steinernema carpocapsae</name>
    <name type="common">Entomopathogenic nematode</name>
    <dbReference type="NCBI Taxonomy" id="34508"/>
    <lineage>
        <taxon>Eukaryota</taxon>
        <taxon>Metazoa</taxon>
        <taxon>Ecdysozoa</taxon>
        <taxon>Nematoda</taxon>
        <taxon>Chromadorea</taxon>
        <taxon>Rhabditida</taxon>
        <taxon>Tylenchina</taxon>
        <taxon>Panagrolaimomorpha</taxon>
        <taxon>Strongyloidoidea</taxon>
        <taxon>Steinernematidae</taxon>
        <taxon>Steinernema</taxon>
    </lineage>
</organism>
<comment type="caution">
    <text evidence="10">The sequence shown here is derived from an EMBL/GenBank/DDBJ whole genome shotgun (WGS) entry which is preliminary data.</text>
</comment>
<reference evidence="10 11" key="1">
    <citation type="journal article" date="2015" name="Genome Biol.">
        <title>Comparative genomics of Steinernema reveals deeply conserved gene regulatory networks.</title>
        <authorList>
            <person name="Dillman A.R."/>
            <person name="Macchietto M."/>
            <person name="Porter C.F."/>
            <person name="Rogers A."/>
            <person name="Williams B."/>
            <person name="Antoshechkin I."/>
            <person name="Lee M.M."/>
            <person name="Goodwin Z."/>
            <person name="Lu X."/>
            <person name="Lewis E.E."/>
            <person name="Goodrich-Blair H."/>
            <person name="Stock S.P."/>
            <person name="Adams B.J."/>
            <person name="Sternberg P.W."/>
            <person name="Mortazavi A."/>
        </authorList>
    </citation>
    <scope>NUCLEOTIDE SEQUENCE [LARGE SCALE GENOMIC DNA]</scope>
    <source>
        <strain evidence="10 11">ALL</strain>
    </source>
</reference>
<keyword evidence="3" id="KW-0560">Oxidoreductase</keyword>
<dbReference type="FunFam" id="3.20.20.70:FF:000056">
    <property type="entry name" value="hydroxyacid oxidase 2"/>
    <property type="match status" value="1"/>
</dbReference>
<feature type="domain" description="FMN hydroxy acid dehydrogenase" evidence="9">
    <location>
        <begin position="1"/>
        <end position="370"/>
    </location>
</feature>
<dbReference type="EMBL" id="AZBU02000008">
    <property type="protein sequence ID" value="TKR66650.1"/>
    <property type="molecule type" value="Genomic_DNA"/>
</dbReference>
<dbReference type="AlphaFoldDB" id="A0A4U5MC14"/>
<dbReference type="InterPro" id="IPR000262">
    <property type="entry name" value="FMN-dep_DH"/>
</dbReference>
<evidence type="ECO:0000256" key="4">
    <source>
        <dbReference type="ARBA" id="ARBA00024042"/>
    </source>
</evidence>
<dbReference type="GO" id="GO:0005782">
    <property type="term" value="C:peroxisomal matrix"/>
    <property type="evidence" value="ECO:0007669"/>
    <property type="project" value="TreeGrafter"/>
</dbReference>
<feature type="binding site" evidence="8">
    <location>
        <position position="263"/>
    </location>
    <ligand>
        <name>glyoxylate</name>
        <dbReference type="ChEBI" id="CHEBI:36655"/>
    </ligand>
</feature>
<dbReference type="GO" id="GO:0003973">
    <property type="term" value="F:(S)-2-hydroxy-acid oxidase activity"/>
    <property type="evidence" value="ECO:0007669"/>
    <property type="project" value="UniProtKB-EC"/>
</dbReference>
<keyword evidence="8" id="KW-0285">Flavoprotein</keyword>
<name>A0A4U5MC14_STECR</name>
<dbReference type="SUPFAM" id="SSF51395">
    <property type="entry name" value="FMN-linked oxidoreductases"/>
    <property type="match status" value="1"/>
</dbReference>
<dbReference type="Proteomes" id="UP000298663">
    <property type="component" value="Unassembled WGS sequence"/>
</dbReference>
<feature type="binding site" evidence="8">
    <location>
        <position position="162"/>
    </location>
    <ligand>
        <name>FMN</name>
        <dbReference type="ChEBI" id="CHEBI:58210"/>
    </ligand>
</feature>
<feature type="binding site" evidence="8">
    <location>
        <position position="241"/>
    </location>
    <ligand>
        <name>FMN</name>
        <dbReference type="ChEBI" id="CHEBI:58210"/>
    </ligand>
</feature>
<feature type="binding site" evidence="8">
    <location>
        <begin position="83"/>
        <end position="85"/>
    </location>
    <ligand>
        <name>FMN</name>
        <dbReference type="ChEBI" id="CHEBI:58210"/>
    </ligand>
</feature>
<dbReference type="PANTHER" id="PTHR10578">
    <property type="entry name" value="S -2-HYDROXY-ACID OXIDASE-RELATED"/>
    <property type="match status" value="1"/>
</dbReference>
<dbReference type="OrthoDB" id="25826at2759"/>
<dbReference type="PROSITE" id="PS51349">
    <property type="entry name" value="FMN_HYDROXY_ACID_DH_2"/>
    <property type="match status" value="1"/>
</dbReference>
<comment type="catalytic activity">
    <reaction evidence="6">
        <text>2-hydroxyoctanoate + O2 = 2-oxooctanoate + H2O2</text>
        <dbReference type="Rhea" id="RHEA:67940"/>
        <dbReference type="ChEBI" id="CHEBI:15379"/>
        <dbReference type="ChEBI" id="CHEBI:16240"/>
        <dbReference type="ChEBI" id="CHEBI:133514"/>
        <dbReference type="ChEBI" id="CHEBI:176689"/>
    </reaction>
    <physiologicalReaction direction="left-to-right" evidence="6">
        <dbReference type="Rhea" id="RHEA:67941"/>
    </physiologicalReaction>
</comment>
<feature type="binding site" evidence="8">
    <location>
        <position position="265"/>
    </location>
    <ligand>
        <name>glyoxylate</name>
        <dbReference type="ChEBI" id="CHEBI:36655"/>
    </ligand>
</feature>
<dbReference type="InterPro" id="IPR008259">
    <property type="entry name" value="FMN_hydac_DH_AS"/>
</dbReference>
<comment type="similarity">
    <text evidence="4">Belongs to the FMN-dependent alpha-hydroxy acid dehydrogenase family.</text>
</comment>
<gene>
    <name evidence="10" type="ORF">L596_022915</name>
</gene>
<dbReference type="PROSITE" id="PS00557">
    <property type="entry name" value="FMN_HYDROXY_ACID_DH_1"/>
    <property type="match status" value="1"/>
</dbReference>
<dbReference type="PANTHER" id="PTHR10578:SF149">
    <property type="entry name" value="2-HYDROXYACID OXIDASE 2"/>
    <property type="match status" value="1"/>
</dbReference>
<feature type="binding site" evidence="8">
    <location>
        <position position="112"/>
    </location>
    <ligand>
        <name>FMN</name>
        <dbReference type="ChEBI" id="CHEBI:58210"/>
    </ligand>
</feature>